<proteinExistence type="predicted"/>
<dbReference type="STRING" id="1802479.A2Y68_03790"/>
<comment type="caution">
    <text evidence="1">The sequence shown here is derived from an EMBL/GenBank/DDBJ whole genome shotgun (WGS) entry which is preliminary data.</text>
</comment>
<name>A0A1F7X603_9BACT</name>
<dbReference type="Proteomes" id="UP000176778">
    <property type="component" value="Unassembled WGS sequence"/>
</dbReference>
<dbReference type="AlphaFoldDB" id="A0A1F7X603"/>
<dbReference type="Pfam" id="PF13489">
    <property type="entry name" value="Methyltransf_23"/>
    <property type="match status" value="1"/>
</dbReference>
<sequence length="292" mass="33880">MQKTNRSKNICPVCKNSRITEYWAMPGYKLAKCPKCETVWDKLPPEEISAIYDKTYFINENPKGGYANYFEAMRINRKTFSGRLEKIEKTLGKKGTLLDVGCALGDFLAEAKTRGWKDIQGIEISHYAVVFARGKGLKVNEGVLENNSYPPNFFEVVTYQDVIEHIPNPKDELKKAYKILKPGGIIFLVTPDVRGLWAKLLGPLWYHYKPREHILYFSKKSIEVALAKAGFKNILVRNTYHVFSLEYILNRLRYYQPNFFEFLLKMVRKTKVKNLPFKLYTGEIEAWGQKLP</sequence>
<evidence type="ECO:0000313" key="1">
    <source>
        <dbReference type="EMBL" id="OGM09715.1"/>
    </source>
</evidence>
<dbReference type="CDD" id="cd02440">
    <property type="entry name" value="AdoMet_MTases"/>
    <property type="match status" value="1"/>
</dbReference>
<dbReference type="Gene3D" id="3.40.50.150">
    <property type="entry name" value="Vaccinia Virus protein VP39"/>
    <property type="match status" value="1"/>
</dbReference>
<dbReference type="InterPro" id="IPR029063">
    <property type="entry name" value="SAM-dependent_MTases_sf"/>
</dbReference>
<evidence type="ECO:0000313" key="2">
    <source>
        <dbReference type="Proteomes" id="UP000176778"/>
    </source>
</evidence>
<protein>
    <recommendedName>
        <fullName evidence="3">Class I SAM-dependent methyltransferase</fullName>
    </recommendedName>
</protein>
<gene>
    <name evidence="1" type="ORF">A2Y68_03790</name>
</gene>
<dbReference type="PANTHER" id="PTHR43861">
    <property type="entry name" value="TRANS-ACONITATE 2-METHYLTRANSFERASE-RELATED"/>
    <property type="match status" value="1"/>
</dbReference>
<dbReference type="PANTHER" id="PTHR43861:SF6">
    <property type="entry name" value="METHYLTRANSFERASE TYPE 11"/>
    <property type="match status" value="1"/>
</dbReference>
<evidence type="ECO:0008006" key="3">
    <source>
        <dbReference type="Google" id="ProtNLM"/>
    </source>
</evidence>
<reference evidence="1 2" key="1">
    <citation type="journal article" date="2016" name="Nat. Commun.">
        <title>Thousands of microbial genomes shed light on interconnected biogeochemical processes in an aquifer system.</title>
        <authorList>
            <person name="Anantharaman K."/>
            <person name="Brown C.T."/>
            <person name="Hug L.A."/>
            <person name="Sharon I."/>
            <person name="Castelle C.J."/>
            <person name="Probst A.J."/>
            <person name="Thomas B.C."/>
            <person name="Singh A."/>
            <person name="Wilkins M.J."/>
            <person name="Karaoz U."/>
            <person name="Brodie E.L."/>
            <person name="Williams K.H."/>
            <person name="Hubbard S.S."/>
            <person name="Banfield J.F."/>
        </authorList>
    </citation>
    <scope>NUCLEOTIDE SEQUENCE [LARGE SCALE GENOMIC DNA]</scope>
</reference>
<dbReference type="SUPFAM" id="SSF53335">
    <property type="entry name" value="S-adenosyl-L-methionine-dependent methyltransferases"/>
    <property type="match status" value="1"/>
</dbReference>
<organism evidence="1 2">
    <name type="scientific">Candidatus Woesebacteria bacterium RBG_13_46_13</name>
    <dbReference type="NCBI Taxonomy" id="1802479"/>
    <lineage>
        <taxon>Bacteria</taxon>
        <taxon>Candidatus Woeseibacteriota</taxon>
    </lineage>
</organism>
<accession>A0A1F7X603</accession>
<dbReference type="EMBL" id="MGFR01000003">
    <property type="protein sequence ID" value="OGM09715.1"/>
    <property type="molecule type" value="Genomic_DNA"/>
</dbReference>